<dbReference type="GO" id="GO:0032259">
    <property type="term" value="P:methylation"/>
    <property type="evidence" value="ECO:0007669"/>
    <property type="project" value="UniProtKB-KW"/>
</dbReference>
<evidence type="ECO:0000256" key="6">
    <source>
        <dbReference type="PIRSR" id="PIRSR003085-1"/>
    </source>
</evidence>
<evidence type="ECO:0000256" key="5">
    <source>
        <dbReference type="ARBA" id="ARBA00023098"/>
    </source>
</evidence>
<dbReference type="AlphaFoldDB" id="A0A2S0MC11"/>
<keyword evidence="4" id="KW-0949">S-adenosyl-L-methionine</keyword>
<comment type="similarity">
    <text evidence="1">Belongs to the CFA/CMAS family.</text>
</comment>
<dbReference type="Pfam" id="PF25371">
    <property type="entry name" value="DUF7884"/>
    <property type="match status" value="1"/>
</dbReference>
<sequence length="424" mass="47407">MRLSFSSAPNVPHLLGPWVERLRTRLDLPLLLRWQGGSGFKLGEFDQPRVTIDVLDATGAAALLSPSLDNLGQAYVEGHIDVTGTVQDVVDMAYGLADAGAQQDAGGHWLGRVVHHLTDATSHTKAADREAIHYHYDVSNAFYAEWLDPAMVYSCAYFENGDETLAQAQVKKIDHILTKLRVQPGQRLLDIGCGWGALVLRAAERFGARCVGITLSQNQFDLATERVRAAGLQGRVEIRLQDYREVHEPFDRISSVGMFEHVGLKNLRAYFQQIHDLLTPDGWALNHGITSSDAQNGETRHGGGRFIDRYVFPNGELPHIGTVLTTMQEGGLEALDAENLRRHYVRTLRCWSEAFEAKSAHLKTLVDDKTWRIWRVYLVGCQWSFEHDDIALFQVLCHRAGQPAQGLPWSRGWMYEGASGVHPH</sequence>
<dbReference type="CDD" id="cd02440">
    <property type="entry name" value="AdoMet_MTases"/>
    <property type="match status" value="1"/>
</dbReference>
<dbReference type="GO" id="GO:0008610">
    <property type="term" value="P:lipid biosynthetic process"/>
    <property type="evidence" value="ECO:0007669"/>
    <property type="project" value="InterPro"/>
</dbReference>
<dbReference type="KEGG" id="otk:C6570_02630"/>
<evidence type="ECO:0000256" key="1">
    <source>
        <dbReference type="ARBA" id="ARBA00010815"/>
    </source>
</evidence>
<evidence type="ECO:0000313" key="9">
    <source>
        <dbReference type="Proteomes" id="UP000239709"/>
    </source>
</evidence>
<dbReference type="Pfam" id="PF02353">
    <property type="entry name" value="CMAS"/>
    <property type="match status" value="1"/>
</dbReference>
<keyword evidence="5" id="KW-0443">Lipid metabolism</keyword>
<accession>A0A2S0MC11</accession>
<dbReference type="PIRSF" id="PIRSF003085">
    <property type="entry name" value="CMAS"/>
    <property type="match status" value="1"/>
</dbReference>
<organism evidence="8 9">
    <name type="scientific">Ottowia oryzae</name>
    <dbReference type="NCBI Taxonomy" id="2109914"/>
    <lineage>
        <taxon>Bacteria</taxon>
        <taxon>Pseudomonadati</taxon>
        <taxon>Pseudomonadota</taxon>
        <taxon>Betaproteobacteria</taxon>
        <taxon>Burkholderiales</taxon>
        <taxon>Comamonadaceae</taxon>
        <taxon>Ottowia</taxon>
    </lineage>
</organism>
<dbReference type="OrthoDB" id="9782855at2"/>
<dbReference type="InterPro" id="IPR029063">
    <property type="entry name" value="SAM-dependent_MTases_sf"/>
</dbReference>
<dbReference type="Proteomes" id="UP000239709">
    <property type="component" value="Chromosome"/>
</dbReference>
<dbReference type="PANTHER" id="PTHR43667">
    <property type="entry name" value="CYCLOPROPANE-FATTY-ACYL-PHOSPHOLIPID SYNTHASE"/>
    <property type="match status" value="1"/>
</dbReference>
<feature type="active site" evidence="6">
    <location>
        <position position="381"/>
    </location>
</feature>
<name>A0A2S0MC11_9BURK</name>
<dbReference type="RefSeq" id="WP_106701805.1">
    <property type="nucleotide sequence ID" value="NZ_CP027666.1"/>
</dbReference>
<keyword evidence="3 8" id="KW-0808">Transferase</keyword>
<dbReference type="InterPro" id="IPR003333">
    <property type="entry name" value="CMAS"/>
</dbReference>
<reference evidence="8 9" key="1">
    <citation type="submission" date="2018-03" db="EMBL/GenBank/DDBJ databases">
        <title>Genome sequencing of Ottowia sp.</title>
        <authorList>
            <person name="Kim S.-J."/>
            <person name="Heo J."/>
            <person name="Kwon S.-W."/>
        </authorList>
    </citation>
    <scope>NUCLEOTIDE SEQUENCE [LARGE SCALE GENOMIC DNA]</scope>
    <source>
        <strain evidence="8 9">KADR8-3</strain>
    </source>
</reference>
<feature type="domain" description="DUF7884" evidence="7">
    <location>
        <begin position="22"/>
        <end position="99"/>
    </location>
</feature>
<dbReference type="InterPro" id="IPR057206">
    <property type="entry name" value="DUF7884"/>
</dbReference>
<keyword evidence="2 8" id="KW-0489">Methyltransferase</keyword>
<evidence type="ECO:0000256" key="2">
    <source>
        <dbReference type="ARBA" id="ARBA00022603"/>
    </source>
</evidence>
<dbReference type="EMBL" id="CP027666">
    <property type="protein sequence ID" value="AVO33273.1"/>
    <property type="molecule type" value="Genomic_DNA"/>
</dbReference>
<dbReference type="InterPro" id="IPR050723">
    <property type="entry name" value="CFA/CMAS"/>
</dbReference>
<dbReference type="Gene3D" id="3.40.50.150">
    <property type="entry name" value="Vaccinia Virus protein VP39"/>
    <property type="match status" value="1"/>
</dbReference>
<gene>
    <name evidence="8" type="ORF">C6570_02630</name>
</gene>
<evidence type="ECO:0000256" key="3">
    <source>
        <dbReference type="ARBA" id="ARBA00022679"/>
    </source>
</evidence>
<dbReference type="GO" id="GO:0008168">
    <property type="term" value="F:methyltransferase activity"/>
    <property type="evidence" value="ECO:0007669"/>
    <property type="project" value="UniProtKB-KW"/>
</dbReference>
<evidence type="ECO:0000313" key="8">
    <source>
        <dbReference type="EMBL" id="AVO33273.1"/>
    </source>
</evidence>
<keyword evidence="9" id="KW-1185">Reference proteome</keyword>
<proteinExistence type="inferred from homology"/>
<dbReference type="SUPFAM" id="SSF53335">
    <property type="entry name" value="S-adenosyl-L-methionine-dependent methyltransferases"/>
    <property type="match status" value="1"/>
</dbReference>
<dbReference type="PANTHER" id="PTHR43667:SF1">
    <property type="entry name" value="CYCLOPROPANE-FATTY-ACYL-PHOSPHOLIPID SYNTHASE"/>
    <property type="match status" value="1"/>
</dbReference>
<evidence type="ECO:0000259" key="7">
    <source>
        <dbReference type="Pfam" id="PF25371"/>
    </source>
</evidence>
<evidence type="ECO:0000256" key="4">
    <source>
        <dbReference type="ARBA" id="ARBA00022691"/>
    </source>
</evidence>
<protein>
    <submittedName>
        <fullName evidence="8">SAM-dependent methyltransferase</fullName>
    </submittedName>
</protein>